<accession>A0A1H6JPZ9</accession>
<dbReference type="Gene3D" id="3.40.50.12500">
    <property type="match status" value="1"/>
</dbReference>
<keyword evidence="1" id="KW-0413">Isomerase</keyword>
<evidence type="ECO:0000313" key="2">
    <source>
        <dbReference type="Proteomes" id="UP000199215"/>
    </source>
</evidence>
<dbReference type="AlphaFoldDB" id="A0A1H6JPZ9"/>
<dbReference type="Proteomes" id="UP000199215">
    <property type="component" value="Unassembled WGS sequence"/>
</dbReference>
<dbReference type="GO" id="GO:0016853">
    <property type="term" value="F:isomerase activity"/>
    <property type="evidence" value="ECO:0007669"/>
    <property type="project" value="UniProtKB-KW"/>
</dbReference>
<reference evidence="1 2" key="1">
    <citation type="submission" date="2016-10" db="EMBL/GenBank/DDBJ databases">
        <authorList>
            <person name="de Groot N.N."/>
        </authorList>
    </citation>
    <scope>NUCLEOTIDE SEQUENCE [LARGE SCALE GENOMIC DNA]</scope>
    <source>
        <strain evidence="1 2">IBRC-M10418</strain>
    </source>
</reference>
<evidence type="ECO:0000313" key="1">
    <source>
        <dbReference type="EMBL" id="SEH64525.1"/>
    </source>
</evidence>
<organism evidence="1 2">
    <name type="scientific">Halopenitus malekzadehii</name>
    <dbReference type="NCBI Taxonomy" id="1267564"/>
    <lineage>
        <taxon>Archaea</taxon>
        <taxon>Methanobacteriati</taxon>
        <taxon>Methanobacteriota</taxon>
        <taxon>Stenosarchaea group</taxon>
        <taxon>Halobacteria</taxon>
        <taxon>Halobacteriales</taxon>
        <taxon>Haloferacaceae</taxon>
        <taxon>Halopenitus</taxon>
    </lineage>
</organism>
<dbReference type="PANTHER" id="PTHR40267">
    <property type="entry name" value="BLR3294 PROTEIN"/>
    <property type="match status" value="1"/>
</dbReference>
<dbReference type="EMBL" id="FNWU01000019">
    <property type="protein sequence ID" value="SEH64525.1"/>
    <property type="molecule type" value="Genomic_DNA"/>
</dbReference>
<dbReference type="STRING" id="1267564.SAMN05192561_11917"/>
<dbReference type="Pfam" id="PF17645">
    <property type="entry name" value="Amdase"/>
    <property type="match status" value="1"/>
</dbReference>
<gene>
    <name evidence="1" type="ORF">SAMN05192561_11917</name>
</gene>
<sequence>MTRLGVVVPSSNTTVEPEFRAVLPDDCTVHAARVPLEDVTADELEKMADHAERAASLLADASVDGVAYACTTGSLIHGSGFDTRLESRLSEAAGVPATATARSVVRALAALEVDRVAVATPYTATLDRMEREFLTDNGIEVVSIDGRGLVENTAIGALDPADAEDHGRAVLSATPDADALFISCTNYRSIPAMASLEAAFDLPVVSSNAATIWDLCTRVGVRPDLDLRLAETG</sequence>
<name>A0A1H6JPZ9_9EURY</name>
<dbReference type="RefSeq" id="WP_092817846.1">
    <property type="nucleotide sequence ID" value="NZ_FNWU01000019.1"/>
</dbReference>
<dbReference type="PANTHER" id="PTHR40267:SF1">
    <property type="entry name" value="BLR3294 PROTEIN"/>
    <property type="match status" value="1"/>
</dbReference>
<dbReference type="PIRSF" id="PIRSF015736">
    <property type="entry name" value="MI"/>
    <property type="match status" value="1"/>
</dbReference>
<dbReference type="OrthoDB" id="41425at2157"/>
<dbReference type="InterPro" id="IPR026286">
    <property type="entry name" value="MaiA/AMDase"/>
</dbReference>
<keyword evidence="2" id="KW-1185">Reference proteome</keyword>
<proteinExistence type="predicted"/>
<dbReference type="InterPro" id="IPR053714">
    <property type="entry name" value="Iso_Racemase_Enz_sf"/>
</dbReference>
<protein>
    <submittedName>
        <fullName evidence="1">Maleate isomerase</fullName>
    </submittedName>
</protein>